<evidence type="ECO:0000313" key="2">
    <source>
        <dbReference type="EMBL" id="SDD79470.1"/>
    </source>
</evidence>
<evidence type="ECO:0000313" key="1">
    <source>
        <dbReference type="EMBL" id="GEL70139.1"/>
    </source>
</evidence>
<evidence type="ECO:0000313" key="4">
    <source>
        <dbReference type="Proteomes" id="UP000321224"/>
    </source>
</evidence>
<dbReference type="AlphaFoldDB" id="A0A511HBW3"/>
<reference evidence="1 4" key="2">
    <citation type="submission" date="2019-07" db="EMBL/GenBank/DDBJ databases">
        <title>Whole genome shotgun sequence of Myxococcus virescens NBRC 100334.</title>
        <authorList>
            <person name="Hosoyama A."/>
            <person name="Uohara A."/>
            <person name="Ohji S."/>
            <person name="Ichikawa N."/>
        </authorList>
    </citation>
    <scope>NUCLEOTIDE SEQUENCE [LARGE SCALE GENOMIC DNA]</scope>
    <source>
        <strain evidence="1 4">NBRC 100334</strain>
    </source>
</reference>
<dbReference type="EMBL" id="FNAJ01000002">
    <property type="protein sequence ID" value="SDD79470.1"/>
    <property type="molecule type" value="Genomic_DNA"/>
</dbReference>
<protein>
    <submittedName>
        <fullName evidence="1">Uncharacterized protein</fullName>
    </submittedName>
</protein>
<evidence type="ECO:0000313" key="3">
    <source>
        <dbReference type="Proteomes" id="UP000198717"/>
    </source>
</evidence>
<keyword evidence="3" id="KW-1185">Reference proteome</keyword>
<accession>A0A511HBW3</accession>
<reference evidence="2 3" key="1">
    <citation type="submission" date="2016-10" db="EMBL/GenBank/DDBJ databases">
        <authorList>
            <person name="Varghese N."/>
            <person name="Submissions S."/>
        </authorList>
    </citation>
    <scope>NUCLEOTIDE SEQUENCE [LARGE SCALE GENOMIC DNA]</scope>
    <source>
        <strain evidence="2 3">DSM 2260</strain>
    </source>
</reference>
<proteinExistence type="predicted"/>
<sequence length="124" mass="14320">MVLRIRPEQMACLDTSVRGAYVSSVVRFLRTQLPRESADLKERELRARAERGIDAAARHGITARWDVARFIACQLCLGEHFDTDPAHAWPQAVLARPYLTPSRKMDWIERHYLRPRRGRSPTVP</sequence>
<gene>
    <name evidence="1" type="ORF">MVI01_19230</name>
    <name evidence="2" type="ORF">SAMN04488504_102728</name>
</gene>
<comment type="caution">
    <text evidence="1">The sequence shown here is derived from an EMBL/GenBank/DDBJ whole genome shotgun (WGS) entry which is preliminary data.</text>
</comment>
<dbReference type="Proteomes" id="UP000321224">
    <property type="component" value="Unassembled WGS sequence"/>
</dbReference>
<organism evidence="1 4">
    <name type="scientific">Myxococcus virescens</name>
    <dbReference type="NCBI Taxonomy" id="83456"/>
    <lineage>
        <taxon>Bacteria</taxon>
        <taxon>Pseudomonadati</taxon>
        <taxon>Myxococcota</taxon>
        <taxon>Myxococcia</taxon>
        <taxon>Myxococcales</taxon>
        <taxon>Cystobacterineae</taxon>
        <taxon>Myxococcaceae</taxon>
        <taxon>Myxococcus</taxon>
    </lineage>
</organism>
<dbReference type="Proteomes" id="UP000198717">
    <property type="component" value="Unassembled WGS sequence"/>
</dbReference>
<name>A0A511HBW3_9BACT</name>
<dbReference type="EMBL" id="BJVY01000008">
    <property type="protein sequence ID" value="GEL70139.1"/>
    <property type="molecule type" value="Genomic_DNA"/>
</dbReference>